<dbReference type="GeneID" id="31001469"/>
<feature type="transmembrane region" description="Helical" evidence="6">
    <location>
        <begin position="189"/>
        <end position="210"/>
    </location>
</feature>
<evidence type="ECO:0000313" key="8">
    <source>
        <dbReference type="EMBL" id="OKL63298.1"/>
    </source>
</evidence>
<reference evidence="8 9" key="1">
    <citation type="submission" date="2015-06" db="EMBL/GenBank/DDBJ databases">
        <title>Talaromyces atroroseus IBT 11181 draft genome.</title>
        <authorList>
            <person name="Rasmussen K.B."/>
            <person name="Rasmussen S."/>
            <person name="Petersen B."/>
            <person name="Sicheritz-Ponten T."/>
            <person name="Mortensen U.H."/>
            <person name="Thrane U."/>
        </authorList>
    </citation>
    <scope>NUCLEOTIDE SEQUENCE [LARGE SCALE GENOMIC DNA]</scope>
    <source>
        <strain evidence="8 9">IBT 11181</strain>
    </source>
</reference>
<dbReference type="AlphaFoldDB" id="A0A1Q5QBV4"/>
<gene>
    <name evidence="8" type="ORF">UA08_01714</name>
</gene>
<dbReference type="EMBL" id="LFMY01000002">
    <property type="protein sequence ID" value="OKL63298.1"/>
    <property type="molecule type" value="Genomic_DNA"/>
</dbReference>
<feature type="transmembrane region" description="Helical" evidence="6">
    <location>
        <begin position="136"/>
        <end position="152"/>
    </location>
</feature>
<keyword evidence="9" id="KW-1185">Reference proteome</keyword>
<evidence type="ECO:0000256" key="6">
    <source>
        <dbReference type="SAM" id="Phobius"/>
    </source>
</evidence>
<feature type="transmembrane region" description="Helical" evidence="6">
    <location>
        <begin position="274"/>
        <end position="293"/>
    </location>
</feature>
<feature type="transmembrane region" description="Helical" evidence="6">
    <location>
        <begin position="323"/>
        <end position="345"/>
    </location>
</feature>
<evidence type="ECO:0000256" key="5">
    <source>
        <dbReference type="SAM" id="MobiDB-lite"/>
    </source>
</evidence>
<dbReference type="GO" id="GO:0055085">
    <property type="term" value="P:transmembrane transport"/>
    <property type="evidence" value="ECO:0007669"/>
    <property type="project" value="InterPro"/>
</dbReference>
<keyword evidence="2 6" id="KW-0812">Transmembrane</keyword>
<keyword evidence="3 6" id="KW-1133">Transmembrane helix</keyword>
<dbReference type="FunFam" id="3.30.750.24:FF:000036">
    <property type="entry name" value="Putative sulfate transporter YPR003C"/>
    <property type="match status" value="1"/>
</dbReference>
<dbReference type="Proteomes" id="UP000214365">
    <property type="component" value="Unassembled WGS sequence"/>
</dbReference>
<evidence type="ECO:0000259" key="7">
    <source>
        <dbReference type="PROSITE" id="PS50801"/>
    </source>
</evidence>
<dbReference type="RefSeq" id="XP_020123419.1">
    <property type="nucleotide sequence ID" value="XM_020261408.1"/>
</dbReference>
<sequence length="754" mass="82756">MSHSQPSRSESDGSPSLRDRIVDILSPGSSSREPLPANEPHGSHQHNGTDASNERSRLLEDYERRQSICGLRDCNHGTFSPKPEEHEPSSVAGSFLWGSRTPGFLVSGLQTPVTDGTSVTNRLITEMGLKNRRRMYLSYYIPFVNWITQYRWDFLRGDLVAALTVSSIYIPMALSLSANLAHAPPINGLYSFIVQPLLYALLGSSTQLLVGPEAAGSLLVGTVVKATVESGHSSESDFLMHAQVVGIVTSLSGAFILIAGISRLGFLDNVLSRPFLRGFITAIGVVIFVDQLIPEMGLMEMARGVNHASTVEKLVFVIDHGKYAHALTTIVAFSSFAIIMIFRTLKKMLAKHLPQLVYFPDRLLVVIMSAVLTWYFEWEKQGLEVLGAVKPGEGSDSSLFQFHWPYLPSQMHHIRSALSTSFIIALLGFFESSVAAKGLGDGTSDGIKSAPVSANREMVALGVANVTGGLFTALPAFGGYGRSKFNASAGGRTQMSGIFLSLITFIVVVFFLDYLYYLPKAVLCAMISVVAYSLVEECPHDLRFFIQVRGWSELVLMIIIFLSTIFYSITMGIALGCGLSLLRVIRHATKPRIQILGKVSGTPDQFENAELYPEKVEFIEGCLIVKIPEPLTFANTGDLKSRLRRLELYGTSRAHPALPRVRPVESDRNVIFDVHGVTGIDASGTQVLLEIVEDYVNRGVRVFFCRLPSLNGSVFQLFERSGIVEMCGGLTHFVPSVDEALRLTEVEDLQEAFV</sequence>
<feature type="transmembrane region" description="Helical" evidence="6">
    <location>
        <begin position="555"/>
        <end position="582"/>
    </location>
</feature>
<accession>A0A1Q5QBV4</accession>
<keyword evidence="4 6" id="KW-0472">Membrane</keyword>
<evidence type="ECO:0000256" key="2">
    <source>
        <dbReference type="ARBA" id="ARBA00022692"/>
    </source>
</evidence>
<evidence type="ECO:0000256" key="4">
    <source>
        <dbReference type="ARBA" id="ARBA00023136"/>
    </source>
</evidence>
<dbReference type="STRING" id="1441469.A0A1Q5QBV4"/>
<name>A0A1Q5QBV4_TALAT</name>
<dbReference type="PROSITE" id="PS50801">
    <property type="entry name" value="STAS"/>
    <property type="match status" value="1"/>
</dbReference>
<dbReference type="InterPro" id="IPR001902">
    <property type="entry name" value="SLC26A/SulP_fam"/>
</dbReference>
<evidence type="ECO:0000256" key="3">
    <source>
        <dbReference type="ARBA" id="ARBA00022989"/>
    </source>
</evidence>
<feature type="domain" description="STAS" evidence="7">
    <location>
        <begin position="612"/>
        <end position="744"/>
    </location>
</feature>
<feature type="transmembrane region" description="Helical" evidence="6">
    <location>
        <begin position="493"/>
        <end position="512"/>
    </location>
</feature>
<dbReference type="CDD" id="cd07042">
    <property type="entry name" value="STAS_SulP_like_sulfate_transporter"/>
    <property type="match status" value="1"/>
</dbReference>
<organism evidence="8 9">
    <name type="scientific">Talaromyces atroroseus</name>
    <dbReference type="NCBI Taxonomy" id="1441469"/>
    <lineage>
        <taxon>Eukaryota</taxon>
        <taxon>Fungi</taxon>
        <taxon>Dikarya</taxon>
        <taxon>Ascomycota</taxon>
        <taxon>Pezizomycotina</taxon>
        <taxon>Eurotiomycetes</taxon>
        <taxon>Eurotiomycetidae</taxon>
        <taxon>Eurotiales</taxon>
        <taxon>Trichocomaceae</taxon>
        <taxon>Talaromyces</taxon>
        <taxon>Talaromyces sect. Trachyspermi</taxon>
    </lineage>
</organism>
<comment type="caution">
    <text evidence="8">The sequence shown here is derived from an EMBL/GenBank/DDBJ whole genome shotgun (WGS) entry which is preliminary data.</text>
</comment>
<dbReference type="SUPFAM" id="SSF52091">
    <property type="entry name" value="SpoIIaa-like"/>
    <property type="match status" value="1"/>
</dbReference>
<dbReference type="Gene3D" id="3.30.750.24">
    <property type="entry name" value="STAS domain"/>
    <property type="match status" value="1"/>
</dbReference>
<evidence type="ECO:0000256" key="1">
    <source>
        <dbReference type="ARBA" id="ARBA00004141"/>
    </source>
</evidence>
<feature type="transmembrane region" description="Helical" evidence="6">
    <location>
        <begin position="158"/>
        <end position="177"/>
    </location>
</feature>
<dbReference type="Pfam" id="PF01740">
    <property type="entry name" value="STAS"/>
    <property type="match status" value="1"/>
</dbReference>
<dbReference type="InterPro" id="IPR002645">
    <property type="entry name" value="STAS_dom"/>
</dbReference>
<dbReference type="Pfam" id="PF00916">
    <property type="entry name" value="Sulfate_transp"/>
    <property type="match status" value="1"/>
</dbReference>
<dbReference type="OrthoDB" id="427213at2759"/>
<proteinExistence type="predicted"/>
<dbReference type="GO" id="GO:0016020">
    <property type="term" value="C:membrane"/>
    <property type="evidence" value="ECO:0007669"/>
    <property type="project" value="UniProtKB-SubCell"/>
</dbReference>
<feature type="compositionally biased region" description="Polar residues" evidence="5">
    <location>
        <begin position="1"/>
        <end position="14"/>
    </location>
</feature>
<dbReference type="PANTHER" id="PTHR11814">
    <property type="entry name" value="SULFATE TRANSPORTER"/>
    <property type="match status" value="1"/>
</dbReference>
<dbReference type="InterPro" id="IPR011547">
    <property type="entry name" value="SLC26A/SulP_dom"/>
</dbReference>
<feature type="transmembrane region" description="Helical" evidence="6">
    <location>
        <begin position="238"/>
        <end position="262"/>
    </location>
</feature>
<feature type="region of interest" description="Disordered" evidence="5">
    <location>
        <begin position="1"/>
        <end position="55"/>
    </location>
</feature>
<comment type="subcellular location">
    <subcellularLocation>
        <location evidence="1">Membrane</location>
        <topology evidence="1">Multi-pass membrane protein</topology>
    </subcellularLocation>
</comment>
<protein>
    <recommendedName>
        <fullName evidence="7">STAS domain-containing protein</fullName>
    </recommendedName>
</protein>
<dbReference type="InterPro" id="IPR036513">
    <property type="entry name" value="STAS_dom_sf"/>
</dbReference>
<evidence type="ECO:0000313" key="9">
    <source>
        <dbReference type="Proteomes" id="UP000214365"/>
    </source>
</evidence>
<feature type="transmembrane region" description="Helical" evidence="6">
    <location>
        <begin position="458"/>
        <end position="481"/>
    </location>
</feature>